<dbReference type="GO" id="GO:0047209">
    <property type="term" value="F:coniferyl-alcohol glucosyltransferase activity"/>
    <property type="evidence" value="ECO:0007669"/>
    <property type="project" value="TreeGrafter"/>
</dbReference>
<evidence type="ECO:0000256" key="2">
    <source>
        <dbReference type="ARBA" id="ARBA00022679"/>
    </source>
</evidence>
<reference evidence="4" key="1">
    <citation type="submission" date="2013-09" db="EMBL/GenBank/DDBJ databases">
        <title>Corchorus olitorius genome sequencing.</title>
        <authorList>
            <person name="Alam M."/>
            <person name="Haque M.S."/>
            <person name="Islam M.S."/>
            <person name="Emdad E.M."/>
            <person name="Islam M.M."/>
            <person name="Ahmed B."/>
            <person name="Halim A."/>
            <person name="Hossen Q.M.M."/>
            <person name="Hossain M.Z."/>
            <person name="Ahmed R."/>
            <person name="Khan M.M."/>
            <person name="Islam R."/>
            <person name="Rashid M.M."/>
            <person name="Khan S.A."/>
            <person name="Rahman M.S."/>
            <person name="Alam M."/>
            <person name="Yahiya A.S."/>
            <person name="Khan M.S."/>
            <person name="Azam M.S."/>
            <person name="Haque T."/>
            <person name="Lashkar M.Z.H."/>
            <person name="Akhand A.I."/>
            <person name="Morshed G."/>
            <person name="Roy S."/>
            <person name="Uddin K.S."/>
            <person name="Rabeya T."/>
            <person name="Hossain A.S."/>
            <person name="Chowdhury A."/>
            <person name="Snigdha A.R."/>
            <person name="Mortoza M.S."/>
            <person name="Matin S.A."/>
            <person name="Hoque S.M.E."/>
            <person name="Islam M.K."/>
            <person name="Roy D.K."/>
            <person name="Haider R."/>
            <person name="Moosa M.M."/>
            <person name="Elias S.M."/>
            <person name="Hasan A.M."/>
            <person name="Jahan S."/>
            <person name="Shafiuddin M."/>
            <person name="Mahmood N."/>
            <person name="Shommy N.S."/>
        </authorList>
    </citation>
    <scope>NUCLEOTIDE SEQUENCE [LARGE SCALE GENOMIC DNA]</scope>
    <source>
        <strain evidence="4">cv. O-4</strain>
    </source>
</reference>
<dbReference type="Gene3D" id="3.40.50.2000">
    <property type="entry name" value="Glycogen Phosphorylase B"/>
    <property type="match status" value="3"/>
</dbReference>
<dbReference type="EMBL" id="AWUE01017855">
    <property type="protein sequence ID" value="OMO84286.1"/>
    <property type="molecule type" value="Genomic_DNA"/>
</dbReference>
<keyword evidence="2" id="KW-0808">Transferase</keyword>
<dbReference type="PANTHER" id="PTHR48046">
    <property type="entry name" value="UDP-GLYCOSYLTRANSFERASE 72E1"/>
    <property type="match status" value="1"/>
</dbReference>
<evidence type="ECO:0000313" key="3">
    <source>
        <dbReference type="EMBL" id="OMO84286.1"/>
    </source>
</evidence>
<dbReference type="SUPFAM" id="SSF53756">
    <property type="entry name" value="UDP-Glycosyltransferase/glycogen phosphorylase"/>
    <property type="match status" value="2"/>
</dbReference>
<evidence type="ECO:0000313" key="4">
    <source>
        <dbReference type="Proteomes" id="UP000187203"/>
    </source>
</evidence>
<dbReference type="InterPro" id="IPR002213">
    <property type="entry name" value="UDP_glucos_trans"/>
</dbReference>
<dbReference type="AlphaFoldDB" id="A0A1R3IP05"/>
<keyword evidence="1" id="KW-0328">Glycosyltransferase</keyword>
<dbReference type="FunFam" id="3.40.50.2000:FF:000054">
    <property type="entry name" value="Glycosyltransferase"/>
    <property type="match status" value="1"/>
</dbReference>
<dbReference type="STRING" id="93759.A0A1R3IP05"/>
<name>A0A1R3IP05_9ROSI</name>
<keyword evidence="4" id="KW-1185">Reference proteome</keyword>
<sequence>MPVEITKPHAALLASPGMGHLIPVLELGKRMVLHHDFHVTIFVVATDISSTHSLLKSSLPTPIDHNLDIVVLPSVDISGLIDPNAPLVAKLVMHVRESMPSLKSSIAAMNYRPSALIVDLFGCVALPLADEFGMLKYVFNTSTAYFLSVIFQASSMDQEVIMEEHINGQKPLKINGCRSLKFEDTLDSFKNIDSFSGFHLVGQDMPKTNGILINTWDELENSTIKALRDDNLLRKIVKVPIYPIGPLVRNDRMEDQDERVNNWLDNQPDESVVYVSFGSGALLASPGLGHLIPVLELGKRLVSHHDFQVTIFVLATEASAAQNQLLESSQTIDALKIVSLPPVDISSKVDPAAHIVTKIIVMMRESLPGLRCTISSMTKSRPTALIVDLFGTEALPIADEFKMLKYVFIASNAWFLAITVYAPTVEKIVDEEHIKQQKPLEIPGCKPVEFEDTLEAYLNKDELYEEYCRLGLQMSRADGILVNTFESLEPTTLRSFRDGKMLGKVVKNIPVYPIGPIVRPLGGHDQGLDIDPILEWLDKQPSQSVIYVSFGSGGTLSAQQMTEIAWGLELSQQRFIWVVRPPIENDASGTFFTAGNSSDEIEMSLKLKAQGA</sequence>
<gene>
    <name evidence="3" type="ORF">COLO4_22128</name>
</gene>
<dbReference type="PANTHER" id="PTHR48046:SF7">
    <property type="entry name" value="UDP-GLYCOSYLTRANSFERASE 72E1"/>
    <property type="match status" value="1"/>
</dbReference>
<dbReference type="CDD" id="cd03784">
    <property type="entry name" value="GT1_Gtf-like"/>
    <property type="match status" value="1"/>
</dbReference>
<comment type="caution">
    <text evidence="3">The sequence shown here is derived from an EMBL/GenBank/DDBJ whole genome shotgun (WGS) entry which is preliminary data.</text>
</comment>
<evidence type="ECO:0000256" key="1">
    <source>
        <dbReference type="ARBA" id="ARBA00022676"/>
    </source>
</evidence>
<dbReference type="Proteomes" id="UP000187203">
    <property type="component" value="Unassembled WGS sequence"/>
</dbReference>
<organism evidence="3 4">
    <name type="scientific">Corchorus olitorius</name>
    <dbReference type="NCBI Taxonomy" id="93759"/>
    <lineage>
        <taxon>Eukaryota</taxon>
        <taxon>Viridiplantae</taxon>
        <taxon>Streptophyta</taxon>
        <taxon>Embryophyta</taxon>
        <taxon>Tracheophyta</taxon>
        <taxon>Spermatophyta</taxon>
        <taxon>Magnoliopsida</taxon>
        <taxon>eudicotyledons</taxon>
        <taxon>Gunneridae</taxon>
        <taxon>Pentapetalae</taxon>
        <taxon>rosids</taxon>
        <taxon>malvids</taxon>
        <taxon>Malvales</taxon>
        <taxon>Malvaceae</taxon>
        <taxon>Grewioideae</taxon>
        <taxon>Apeibeae</taxon>
        <taxon>Corchorus</taxon>
    </lineage>
</organism>
<protein>
    <submittedName>
        <fullName evidence="3">UDP-glucuronosyl/UDP-glucosyltransferase</fullName>
    </submittedName>
</protein>
<dbReference type="OrthoDB" id="5835829at2759"/>
<proteinExistence type="predicted"/>
<accession>A0A1R3IP05</accession>